<keyword evidence="3" id="KW-1185">Reference proteome</keyword>
<dbReference type="EMBL" id="SZPY01000004">
    <property type="protein sequence ID" value="TKI60742.1"/>
    <property type="molecule type" value="Genomic_DNA"/>
</dbReference>
<feature type="domain" description="Helix-turn-helix" evidence="1">
    <location>
        <begin position="5"/>
        <end position="55"/>
    </location>
</feature>
<dbReference type="Proteomes" id="UP000307808">
    <property type="component" value="Unassembled WGS sequence"/>
</dbReference>
<comment type="caution">
    <text evidence="2">The sequence shown here is derived from an EMBL/GenBank/DDBJ whole genome shotgun (WGS) entry which is preliminary data.</text>
</comment>
<organism evidence="2 3">
    <name type="scientific">Nocardioides jishulii</name>
    <dbReference type="NCBI Taxonomy" id="2575440"/>
    <lineage>
        <taxon>Bacteria</taxon>
        <taxon>Bacillati</taxon>
        <taxon>Actinomycetota</taxon>
        <taxon>Actinomycetes</taxon>
        <taxon>Propionibacteriales</taxon>
        <taxon>Nocardioidaceae</taxon>
        <taxon>Nocardioides</taxon>
    </lineage>
</organism>
<evidence type="ECO:0000313" key="2">
    <source>
        <dbReference type="EMBL" id="TKI60742.1"/>
    </source>
</evidence>
<dbReference type="InterPro" id="IPR041657">
    <property type="entry name" value="HTH_17"/>
</dbReference>
<dbReference type="InterPro" id="IPR009061">
    <property type="entry name" value="DNA-bd_dom_put_sf"/>
</dbReference>
<dbReference type="SUPFAM" id="SSF46955">
    <property type="entry name" value="Putative DNA-binding domain"/>
    <property type="match status" value="1"/>
</dbReference>
<proteinExistence type="predicted"/>
<evidence type="ECO:0000259" key="1">
    <source>
        <dbReference type="Pfam" id="PF12728"/>
    </source>
</evidence>
<gene>
    <name evidence="2" type="ORF">FC770_14610</name>
</gene>
<dbReference type="OrthoDB" id="4330189at2"/>
<name>A0A4U2YK10_9ACTN</name>
<evidence type="ECO:0000313" key="3">
    <source>
        <dbReference type="Proteomes" id="UP000307808"/>
    </source>
</evidence>
<reference evidence="2 3" key="1">
    <citation type="submission" date="2019-04" db="EMBL/GenBank/DDBJ databases">
        <authorList>
            <person name="Dong K."/>
        </authorList>
    </citation>
    <scope>NUCLEOTIDE SEQUENCE [LARGE SCALE GENOMIC DNA]</scope>
    <source>
        <strain evidence="3">dk3543</strain>
    </source>
</reference>
<sequence length="61" mass="6991">MNPHLLRLPEVSEMTGIPAATLRFWRHQGTGPRSTKLGRRVVYREADVIAWIDEQFEKASA</sequence>
<dbReference type="AlphaFoldDB" id="A0A4U2YK10"/>
<dbReference type="RefSeq" id="WP_137067049.1">
    <property type="nucleotide sequence ID" value="NZ_CP040748.1"/>
</dbReference>
<dbReference type="Gene3D" id="1.10.1660.10">
    <property type="match status" value="1"/>
</dbReference>
<accession>A0A4U2YK10</accession>
<dbReference type="Pfam" id="PF12728">
    <property type="entry name" value="HTH_17"/>
    <property type="match status" value="1"/>
</dbReference>
<protein>
    <submittedName>
        <fullName evidence="2">Helix-turn-helix domain-containing protein</fullName>
    </submittedName>
</protein>